<keyword evidence="2" id="KW-0040">ANK repeat</keyword>
<dbReference type="SMART" id="SM00248">
    <property type="entry name" value="ANK"/>
    <property type="match status" value="6"/>
</dbReference>
<dbReference type="InterPro" id="IPR002110">
    <property type="entry name" value="Ankyrin_rpt"/>
</dbReference>
<dbReference type="Pfam" id="PF12796">
    <property type="entry name" value="Ank_2"/>
    <property type="match status" value="1"/>
</dbReference>
<dbReference type="SUPFAM" id="SSF48403">
    <property type="entry name" value="Ankyrin repeat"/>
    <property type="match status" value="1"/>
</dbReference>
<dbReference type="InterPro" id="IPR027417">
    <property type="entry name" value="P-loop_NTPase"/>
</dbReference>
<proteinExistence type="predicted"/>
<dbReference type="PANTHER" id="PTHR10039">
    <property type="entry name" value="AMELOGENIN"/>
    <property type="match status" value="1"/>
</dbReference>
<dbReference type="SUPFAM" id="SSF52540">
    <property type="entry name" value="P-loop containing nucleoside triphosphate hydrolases"/>
    <property type="match status" value="1"/>
</dbReference>
<dbReference type="Pfam" id="PF00023">
    <property type="entry name" value="Ank"/>
    <property type="match status" value="1"/>
</dbReference>
<feature type="repeat" description="ANK" evidence="2">
    <location>
        <begin position="713"/>
        <end position="745"/>
    </location>
</feature>
<accession>A0A6A5KQF1</accession>
<organism evidence="4 5">
    <name type="scientific">Decorospora gaudefroyi</name>
    <dbReference type="NCBI Taxonomy" id="184978"/>
    <lineage>
        <taxon>Eukaryota</taxon>
        <taxon>Fungi</taxon>
        <taxon>Dikarya</taxon>
        <taxon>Ascomycota</taxon>
        <taxon>Pezizomycotina</taxon>
        <taxon>Dothideomycetes</taxon>
        <taxon>Pleosporomycetidae</taxon>
        <taxon>Pleosporales</taxon>
        <taxon>Pleosporineae</taxon>
        <taxon>Pleosporaceae</taxon>
        <taxon>Decorospora</taxon>
    </lineage>
</organism>
<name>A0A6A5KQF1_9PLEO</name>
<gene>
    <name evidence="4" type="ORF">BDW02DRAFT_627945</name>
</gene>
<dbReference type="PROSITE" id="PS50297">
    <property type="entry name" value="ANK_REP_REGION"/>
    <property type="match status" value="2"/>
</dbReference>
<dbReference type="InterPro" id="IPR036770">
    <property type="entry name" value="Ankyrin_rpt-contain_sf"/>
</dbReference>
<feature type="repeat" description="ANK" evidence="2">
    <location>
        <begin position="784"/>
        <end position="816"/>
    </location>
</feature>
<evidence type="ECO:0000259" key="3">
    <source>
        <dbReference type="Pfam" id="PF24883"/>
    </source>
</evidence>
<feature type="repeat" description="ANK" evidence="2">
    <location>
        <begin position="817"/>
        <end position="849"/>
    </location>
</feature>
<dbReference type="PROSITE" id="PS50088">
    <property type="entry name" value="ANK_REPEAT"/>
    <property type="match status" value="4"/>
</dbReference>
<dbReference type="InterPro" id="IPR056884">
    <property type="entry name" value="NPHP3-like_N"/>
</dbReference>
<dbReference type="Proteomes" id="UP000800040">
    <property type="component" value="Unassembled WGS sequence"/>
</dbReference>
<evidence type="ECO:0000256" key="1">
    <source>
        <dbReference type="ARBA" id="ARBA00022737"/>
    </source>
</evidence>
<feature type="domain" description="Nephrocystin 3-like N-terminal" evidence="3">
    <location>
        <begin position="208"/>
        <end position="373"/>
    </location>
</feature>
<evidence type="ECO:0000313" key="4">
    <source>
        <dbReference type="EMBL" id="KAF1837531.1"/>
    </source>
</evidence>
<feature type="repeat" description="ANK" evidence="2">
    <location>
        <begin position="751"/>
        <end position="783"/>
    </location>
</feature>
<reference evidence="4" key="1">
    <citation type="submission" date="2020-01" db="EMBL/GenBank/DDBJ databases">
        <authorList>
            <consortium name="DOE Joint Genome Institute"/>
            <person name="Haridas S."/>
            <person name="Albert R."/>
            <person name="Binder M."/>
            <person name="Bloem J."/>
            <person name="Labutti K."/>
            <person name="Salamov A."/>
            <person name="Andreopoulos B."/>
            <person name="Baker S.E."/>
            <person name="Barry K."/>
            <person name="Bills G."/>
            <person name="Bluhm B.H."/>
            <person name="Cannon C."/>
            <person name="Castanera R."/>
            <person name="Culley D.E."/>
            <person name="Daum C."/>
            <person name="Ezra D."/>
            <person name="Gonzalez J.B."/>
            <person name="Henrissat B."/>
            <person name="Kuo A."/>
            <person name="Liang C."/>
            <person name="Lipzen A."/>
            <person name="Lutzoni F."/>
            <person name="Magnuson J."/>
            <person name="Mondo S."/>
            <person name="Nolan M."/>
            <person name="Ohm R."/>
            <person name="Pangilinan J."/>
            <person name="Park H.-J."/>
            <person name="Ramirez L."/>
            <person name="Alfaro M."/>
            <person name="Sun H."/>
            <person name="Tritt A."/>
            <person name="Yoshinaga Y."/>
            <person name="Zwiers L.-H."/>
            <person name="Turgeon B.G."/>
            <person name="Goodwin S.B."/>
            <person name="Spatafora J.W."/>
            <person name="Crous P.W."/>
            <person name="Grigoriev I.V."/>
        </authorList>
    </citation>
    <scope>NUCLEOTIDE SEQUENCE</scope>
    <source>
        <strain evidence="4">P77</strain>
    </source>
</reference>
<dbReference type="Pfam" id="PF24883">
    <property type="entry name" value="NPHP3_N"/>
    <property type="match status" value="1"/>
</dbReference>
<dbReference type="Gene3D" id="3.40.50.300">
    <property type="entry name" value="P-loop containing nucleotide triphosphate hydrolases"/>
    <property type="match status" value="1"/>
</dbReference>
<dbReference type="OrthoDB" id="195446at2759"/>
<evidence type="ECO:0000313" key="5">
    <source>
        <dbReference type="Proteomes" id="UP000800040"/>
    </source>
</evidence>
<keyword evidence="5" id="KW-1185">Reference proteome</keyword>
<dbReference type="AlphaFoldDB" id="A0A6A5KQF1"/>
<dbReference type="EMBL" id="ML975261">
    <property type="protein sequence ID" value="KAF1837531.1"/>
    <property type="molecule type" value="Genomic_DNA"/>
</dbReference>
<dbReference type="Gene3D" id="1.25.40.20">
    <property type="entry name" value="Ankyrin repeat-containing domain"/>
    <property type="match status" value="1"/>
</dbReference>
<sequence>MAEVIGTISSIAQLVDISGALLAGGYSFLSKVARAPTEIRSLLTETAAINSLLGQLQQIADHSTRKSASDDALQALARVGVFKECEAELELIRKALAKCEQVHGEEAKNFGRRLLWPFKEKETKEALQRLTRLRGLLANAIEANSASALRRIEAGQGILSDEMKDMSGQLRLQISRDEAQRVVSWVCPQPSDGAHASLASALSRHVPGTGEWFLRSKSFQEWTESDTGTIWITGLPGSGKTLLCASIIHSVQQLCSDTTAVVYFFCDHRDGAKVTHESFIMSITRQMMEASSSCLEHAKRIYEERSKNGSRPFIRDEYPILLQSFVDRLKEVFIIVDALDESSEGDAIAQSLTAIHSFGERAGHRTKILLTSRFDIRLEGRYPNLNRTSAALADNMRPDIEHYIEAELDLRVAKGVLKLRNADLVPVIQRQISDFAGTILQARLQLDYVCTAKTNKEIKAMVQSLPNGLEYTYQTLLCNMKARHPEKLKDIKTQLRCLVTAFSPMTARELTEVLAMEPGARDLDHDSVVTDVYDALEPIADLIRTDGEGSTDAFVKICHYSLGQYLRSDNIRKGPANCFHVPSQDADRWMATICLQYLTFDVFAASSQQGLNVQLNETYAFRRYAALNWFRHVNSANSDSALWEVCSPYLDRFLDAGEGPPCYKRWQKQVADAYLSAEFLGYAPICFCIMAGLNDFAQRLIQRLPCLDHTFDNGHTCLTVAAKHNNLAMCQYLVQHGASIDKPTREPHYMRRLTPLHLATEYCARQAFEYLISNGADVHIQSTSEATPFYRACRGGDLSIVRRLKECGSDINARTWNNWTPILDAIGNDQAEVVAVLIEWGADLSVPSDEGWTVLSLAKAQNRISILEMIQRALTQFGVELPNG</sequence>
<dbReference type="PANTHER" id="PTHR10039:SF16">
    <property type="entry name" value="GPI INOSITOL-DEACYLASE"/>
    <property type="match status" value="1"/>
</dbReference>
<evidence type="ECO:0000256" key="2">
    <source>
        <dbReference type="PROSITE-ProRule" id="PRU00023"/>
    </source>
</evidence>
<keyword evidence="1" id="KW-0677">Repeat</keyword>
<protein>
    <recommendedName>
        <fullName evidence="3">Nephrocystin 3-like N-terminal domain-containing protein</fullName>
    </recommendedName>
</protein>